<dbReference type="EC" id="2.7.13.3" evidence="2"/>
<dbReference type="Proteomes" id="UP000661607">
    <property type="component" value="Unassembled WGS sequence"/>
</dbReference>
<keyword evidence="11" id="KW-0472">Membrane</keyword>
<dbReference type="PANTHER" id="PTHR24421">
    <property type="entry name" value="NITRATE/NITRITE SENSOR PROTEIN NARX-RELATED"/>
    <property type="match status" value="1"/>
</dbReference>
<dbReference type="EMBL" id="JADBEF010000001">
    <property type="protein sequence ID" value="MBE1564255.1"/>
    <property type="molecule type" value="Genomic_DNA"/>
</dbReference>
<evidence type="ECO:0000256" key="1">
    <source>
        <dbReference type="ARBA" id="ARBA00000085"/>
    </source>
</evidence>
<keyword evidence="5" id="KW-0547">Nucleotide-binding</keyword>
<dbReference type="Gene3D" id="3.30.565.10">
    <property type="entry name" value="Histidine kinase-like ATPase, C-terminal domain"/>
    <property type="match status" value="1"/>
</dbReference>
<dbReference type="GO" id="GO:0016301">
    <property type="term" value="F:kinase activity"/>
    <property type="evidence" value="ECO:0007669"/>
    <property type="project" value="UniProtKB-KW"/>
</dbReference>
<keyword evidence="9" id="KW-0175">Coiled coil</keyword>
<evidence type="ECO:0000256" key="9">
    <source>
        <dbReference type="SAM" id="Coils"/>
    </source>
</evidence>
<gene>
    <name evidence="14" type="ORF">H4W81_007034</name>
</gene>
<feature type="transmembrane region" description="Helical" evidence="11">
    <location>
        <begin position="51"/>
        <end position="68"/>
    </location>
</feature>
<organism evidence="14 15">
    <name type="scientific">Nonomuraea africana</name>
    <dbReference type="NCBI Taxonomy" id="46171"/>
    <lineage>
        <taxon>Bacteria</taxon>
        <taxon>Bacillati</taxon>
        <taxon>Actinomycetota</taxon>
        <taxon>Actinomycetes</taxon>
        <taxon>Streptosporangiales</taxon>
        <taxon>Streptosporangiaceae</taxon>
        <taxon>Nonomuraea</taxon>
    </lineage>
</organism>
<comment type="catalytic activity">
    <reaction evidence="1">
        <text>ATP + protein L-histidine = ADP + protein N-phospho-L-histidine.</text>
        <dbReference type="EC" id="2.7.13.3"/>
    </reaction>
</comment>
<evidence type="ECO:0000256" key="11">
    <source>
        <dbReference type="SAM" id="Phobius"/>
    </source>
</evidence>
<feature type="domain" description="DUF7134" evidence="13">
    <location>
        <begin position="17"/>
        <end position="149"/>
    </location>
</feature>
<keyword evidence="11" id="KW-1133">Transmembrane helix</keyword>
<evidence type="ECO:0000259" key="13">
    <source>
        <dbReference type="Pfam" id="PF23539"/>
    </source>
</evidence>
<keyword evidence="3" id="KW-0597">Phosphoprotein</keyword>
<evidence type="ECO:0000256" key="5">
    <source>
        <dbReference type="ARBA" id="ARBA00022741"/>
    </source>
</evidence>
<dbReference type="InterPro" id="IPR050482">
    <property type="entry name" value="Sensor_HK_TwoCompSys"/>
</dbReference>
<feature type="transmembrane region" description="Helical" evidence="11">
    <location>
        <begin position="115"/>
        <end position="133"/>
    </location>
</feature>
<evidence type="ECO:0000256" key="6">
    <source>
        <dbReference type="ARBA" id="ARBA00022777"/>
    </source>
</evidence>
<evidence type="ECO:0000256" key="10">
    <source>
        <dbReference type="SAM" id="MobiDB-lite"/>
    </source>
</evidence>
<evidence type="ECO:0000256" key="8">
    <source>
        <dbReference type="ARBA" id="ARBA00023012"/>
    </source>
</evidence>
<dbReference type="InterPro" id="IPR055558">
    <property type="entry name" value="DUF7134"/>
</dbReference>
<evidence type="ECO:0000259" key="12">
    <source>
        <dbReference type="Pfam" id="PF07730"/>
    </source>
</evidence>
<keyword evidence="15" id="KW-1185">Reference proteome</keyword>
<protein>
    <recommendedName>
        <fullName evidence="2">histidine kinase</fullName>
        <ecNumber evidence="2">2.7.13.3</ecNumber>
    </recommendedName>
</protein>
<reference evidence="14 15" key="1">
    <citation type="submission" date="2020-10" db="EMBL/GenBank/DDBJ databases">
        <title>Sequencing the genomes of 1000 actinobacteria strains.</title>
        <authorList>
            <person name="Klenk H.-P."/>
        </authorList>
    </citation>
    <scope>NUCLEOTIDE SEQUENCE [LARGE SCALE GENOMIC DNA]</scope>
    <source>
        <strain evidence="14 15">DSM 43748</strain>
    </source>
</reference>
<name>A0ABR9KR56_9ACTN</name>
<evidence type="ECO:0000256" key="7">
    <source>
        <dbReference type="ARBA" id="ARBA00022840"/>
    </source>
</evidence>
<evidence type="ECO:0000256" key="4">
    <source>
        <dbReference type="ARBA" id="ARBA00022679"/>
    </source>
</evidence>
<comment type="caution">
    <text evidence="14">The sequence shown here is derived from an EMBL/GenBank/DDBJ whole genome shotgun (WGS) entry which is preliminary data.</text>
</comment>
<evidence type="ECO:0000313" key="15">
    <source>
        <dbReference type="Proteomes" id="UP000661607"/>
    </source>
</evidence>
<dbReference type="Gene3D" id="1.20.5.1930">
    <property type="match status" value="1"/>
</dbReference>
<dbReference type="CDD" id="cd16917">
    <property type="entry name" value="HATPase_UhpB-NarQ-NarX-like"/>
    <property type="match status" value="1"/>
</dbReference>
<evidence type="ECO:0000256" key="3">
    <source>
        <dbReference type="ARBA" id="ARBA00022553"/>
    </source>
</evidence>
<dbReference type="InterPro" id="IPR036890">
    <property type="entry name" value="HATPase_C_sf"/>
</dbReference>
<feature type="domain" description="Signal transduction histidine kinase subgroup 3 dimerisation and phosphoacceptor" evidence="12">
    <location>
        <begin position="188"/>
        <end position="253"/>
    </location>
</feature>
<feature type="coiled-coil region" evidence="9">
    <location>
        <begin position="163"/>
        <end position="190"/>
    </location>
</feature>
<evidence type="ECO:0000313" key="14">
    <source>
        <dbReference type="EMBL" id="MBE1564255.1"/>
    </source>
</evidence>
<proteinExistence type="predicted"/>
<keyword evidence="11" id="KW-0812">Transmembrane</keyword>
<feature type="region of interest" description="Disordered" evidence="10">
    <location>
        <begin position="389"/>
        <end position="430"/>
    </location>
</feature>
<dbReference type="Pfam" id="PF07730">
    <property type="entry name" value="HisKA_3"/>
    <property type="match status" value="1"/>
</dbReference>
<dbReference type="Pfam" id="PF23539">
    <property type="entry name" value="DUF7134"/>
    <property type="match status" value="1"/>
</dbReference>
<accession>A0ABR9KR56</accession>
<dbReference type="PANTHER" id="PTHR24421:SF10">
    <property type="entry name" value="NITRATE_NITRITE SENSOR PROTEIN NARQ"/>
    <property type="match status" value="1"/>
</dbReference>
<sequence length="430" mass="45732">MDAVSDLPQIARLKERLRALPAVQVDLALTAFVLLIQLWPFFGENRDGRPWHWWGYVVVVAAVLPLVWRRRAPVTSMLVSLLALSLYDLADAVPAQPIWYGSLISMYTVAAHTPRWPRLAMLAITVGGGLLLVGSSETAVRGTVGAVAAYAIGRATATSRAYAAALEERAVRLERERALEAERAAELERARIARDMHDILAHAVSLMVVQAEAGPVVVRSDPARAEAAFDAIAGAGRDAMVQIRRMLGVLKEEESSRAPQPTVADLSTLTSRLPLPVSLEVRGAERELPPDVEVAVYRIAQESFTNIVKHSGATRAGLLLRWEADALLIDITDDGRGAGLRLPSGGHGLIGIRERAASCGGTATAGPRADAPGFQVSVRLPLPPTHAMAESRPVTGEPVFLGESARSAPVPPGGPAAAGSTSADLSKESR</sequence>
<keyword evidence="4" id="KW-0808">Transferase</keyword>
<keyword evidence="6 14" id="KW-0418">Kinase</keyword>
<dbReference type="InterPro" id="IPR011712">
    <property type="entry name" value="Sig_transdc_His_kin_sub3_dim/P"/>
</dbReference>
<keyword evidence="8" id="KW-0902">Two-component regulatory system</keyword>
<keyword evidence="7" id="KW-0067">ATP-binding</keyword>
<dbReference type="SUPFAM" id="SSF55874">
    <property type="entry name" value="ATPase domain of HSP90 chaperone/DNA topoisomerase II/histidine kinase"/>
    <property type="match status" value="1"/>
</dbReference>
<feature type="transmembrane region" description="Helical" evidence="11">
    <location>
        <begin position="20"/>
        <end position="39"/>
    </location>
</feature>
<evidence type="ECO:0000256" key="2">
    <source>
        <dbReference type="ARBA" id="ARBA00012438"/>
    </source>
</evidence>